<evidence type="ECO:0000256" key="2">
    <source>
        <dbReference type="ARBA" id="ARBA00023125"/>
    </source>
</evidence>
<dbReference type="PRINTS" id="PR00455">
    <property type="entry name" value="HTHTETR"/>
</dbReference>
<dbReference type="InterPro" id="IPR036271">
    <property type="entry name" value="Tet_transcr_reg_TetR-rel_C_sf"/>
</dbReference>
<evidence type="ECO:0000313" key="7">
    <source>
        <dbReference type="EMBL" id="MEV4681076.1"/>
    </source>
</evidence>
<dbReference type="EMBL" id="JBFAQK010000009">
    <property type="protein sequence ID" value="MEV4681076.1"/>
    <property type="molecule type" value="Genomic_DNA"/>
</dbReference>
<dbReference type="PANTHER" id="PTHR47506:SF7">
    <property type="entry name" value="TRANSCRIPTIONAL REGULATORY PROTEIN"/>
    <property type="match status" value="1"/>
</dbReference>
<evidence type="ECO:0000259" key="6">
    <source>
        <dbReference type="PROSITE" id="PS50977"/>
    </source>
</evidence>
<evidence type="ECO:0000256" key="5">
    <source>
        <dbReference type="SAM" id="MobiDB-lite"/>
    </source>
</evidence>
<name>A0ABV3HR75_9ACTN</name>
<dbReference type="Pfam" id="PF00440">
    <property type="entry name" value="TetR_N"/>
    <property type="match status" value="1"/>
</dbReference>
<dbReference type="SUPFAM" id="SSF46689">
    <property type="entry name" value="Homeodomain-like"/>
    <property type="match status" value="1"/>
</dbReference>
<sequence>MHVCEDGPSRSGGGDPPSPRRSTQAERRERTRNALLESAARGLSRYGYSNLVLEQVAREAGYTRGALYHQFKDKQDLALAALQWVLDTWEQEVGRQVEQESDPVAALLTLARAHTVFCRRDIARVAMALRLEFSGQDHPIAHEVEKGYHALTGTCVGFVEAGREAGSIPDGPPARDVALAYIGAIEGTSIALAGQVPQDAALVAAAAAGALGLDPRAMYPSYAAAPKETHS</sequence>
<dbReference type="Gene3D" id="1.10.357.10">
    <property type="entry name" value="Tetracycline Repressor, domain 2"/>
    <property type="match status" value="1"/>
</dbReference>
<evidence type="ECO:0000313" key="8">
    <source>
        <dbReference type="Proteomes" id="UP001552521"/>
    </source>
</evidence>
<dbReference type="Proteomes" id="UP001552521">
    <property type="component" value="Unassembled WGS sequence"/>
</dbReference>
<dbReference type="PANTHER" id="PTHR47506">
    <property type="entry name" value="TRANSCRIPTIONAL REGULATORY PROTEIN"/>
    <property type="match status" value="1"/>
</dbReference>
<keyword evidence="3" id="KW-0804">Transcription</keyword>
<proteinExistence type="predicted"/>
<gene>
    <name evidence="7" type="ORF">AB0K36_09905</name>
</gene>
<dbReference type="PROSITE" id="PS50977">
    <property type="entry name" value="HTH_TETR_2"/>
    <property type="match status" value="1"/>
</dbReference>
<reference evidence="7 8" key="1">
    <citation type="submission" date="2024-06" db="EMBL/GenBank/DDBJ databases">
        <title>The Natural Products Discovery Center: Release of the First 8490 Sequenced Strains for Exploring Actinobacteria Biosynthetic Diversity.</title>
        <authorList>
            <person name="Kalkreuter E."/>
            <person name="Kautsar S.A."/>
            <person name="Yang D."/>
            <person name="Bader C.D."/>
            <person name="Teijaro C.N."/>
            <person name="Fluegel L."/>
            <person name="Davis C.M."/>
            <person name="Simpson J.R."/>
            <person name="Lauterbach L."/>
            <person name="Steele A.D."/>
            <person name="Gui C."/>
            <person name="Meng S."/>
            <person name="Li G."/>
            <person name="Viehrig K."/>
            <person name="Ye F."/>
            <person name="Su P."/>
            <person name="Kiefer A.F."/>
            <person name="Nichols A."/>
            <person name="Cepeda A.J."/>
            <person name="Yan W."/>
            <person name="Fan B."/>
            <person name="Jiang Y."/>
            <person name="Adhikari A."/>
            <person name="Zheng C.-J."/>
            <person name="Schuster L."/>
            <person name="Cowan T.M."/>
            <person name="Smanski M.J."/>
            <person name="Chevrette M.G."/>
            <person name="De Carvalho L.P.S."/>
            <person name="Shen B."/>
        </authorList>
    </citation>
    <scope>NUCLEOTIDE SEQUENCE [LARGE SCALE GENOMIC DNA]</scope>
    <source>
        <strain evidence="7 8">NPDC049344</strain>
    </source>
</reference>
<feature type="domain" description="HTH tetR-type" evidence="6">
    <location>
        <begin position="29"/>
        <end position="89"/>
    </location>
</feature>
<keyword evidence="1" id="KW-0805">Transcription regulation</keyword>
<dbReference type="SUPFAM" id="SSF48498">
    <property type="entry name" value="Tetracyclin repressor-like, C-terminal domain"/>
    <property type="match status" value="1"/>
</dbReference>
<keyword evidence="8" id="KW-1185">Reference proteome</keyword>
<accession>A0ABV3HR75</accession>
<evidence type="ECO:0000256" key="3">
    <source>
        <dbReference type="ARBA" id="ARBA00023163"/>
    </source>
</evidence>
<dbReference type="InterPro" id="IPR001647">
    <property type="entry name" value="HTH_TetR"/>
</dbReference>
<dbReference type="InterPro" id="IPR009057">
    <property type="entry name" value="Homeodomain-like_sf"/>
</dbReference>
<comment type="caution">
    <text evidence="7">The sequence shown here is derived from an EMBL/GenBank/DDBJ whole genome shotgun (WGS) entry which is preliminary data.</text>
</comment>
<keyword evidence="2 4" id="KW-0238">DNA-binding</keyword>
<feature type="region of interest" description="Disordered" evidence="5">
    <location>
        <begin position="1"/>
        <end position="29"/>
    </location>
</feature>
<protein>
    <submittedName>
        <fullName evidence="7">TetR/AcrR family transcriptional regulator</fullName>
    </submittedName>
</protein>
<evidence type="ECO:0000256" key="4">
    <source>
        <dbReference type="PROSITE-ProRule" id="PRU00335"/>
    </source>
</evidence>
<evidence type="ECO:0000256" key="1">
    <source>
        <dbReference type="ARBA" id="ARBA00023015"/>
    </source>
</evidence>
<feature type="DNA-binding region" description="H-T-H motif" evidence="4">
    <location>
        <begin position="52"/>
        <end position="71"/>
    </location>
</feature>
<organism evidence="7 8">
    <name type="scientific">Streptomyces kurssanovii</name>
    <dbReference type="NCBI Taxonomy" id="67312"/>
    <lineage>
        <taxon>Bacteria</taxon>
        <taxon>Bacillati</taxon>
        <taxon>Actinomycetota</taxon>
        <taxon>Actinomycetes</taxon>
        <taxon>Kitasatosporales</taxon>
        <taxon>Streptomycetaceae</taxon>
        <taxon>Streptomyces</taxon>
    </lineage>
</organism>